<dbReference type="EMBL" id="CP104067">
    <property type="protein sequence ID" value="WAH42455.1"/>
    <property type="molecule type" value="Genomic_DNA"/>
</dbReference>
<feature type="transmembrane region" description="Helical" evidence="1">
    <location>
        <begin position="43"/>
        <end position="65"/>
    </location>
</feature>
<keyword evidence="1" id="KW-1133">Transmembrane helix</keyword>
<protein>
    <submittedName>
        <fullName evidence="2">Uncharacterized protein</fullName>
    </submittedName>
</protein>
<feature type="transmembrane region" description="Helical" evidence="1">
    <location>
        <begin position="12"/>
        <end position="37"/>
    </location>
</feature>
<accession>A0ABY6ZKN2</accession>
<keyword evidence="1" id="KW-0472">Membrane</keyword>
<evidence type="ECO:0000256" key="1">
    <source>
        <dbReference type="SAM" id="Phobius"/>
    </source>
</evidence>
<feature type="transmembrane region" description="Helical" evidence="1">
    <location>
        <begin position="122"/>
        <end position="147"/>
    </location>
</feature>
<proteinExistence type="predicted"/>
<evidence type="ECO:0000313" key="2">
    <source>
        <dbReference type="EMBL" id="WAH42455.1"/>
    </source>
</evidence>
<organism evidence="2 3">
    <name type="scientific">Alicyclobacillus fastidiosus</name>
    <dbReference type="NCBI Taxonomy" id="392011"/>
    <lineage>
        <taxon>Bacteria</taxon>
        <taxon>Bacillati</taxon>
        <taxon>Bacillota</taxon>
        <taxon>Bacilli</taxon>
        <taxon>Bacillales</taxon>
        <taxon>Alicyclobacillaceae</taxon>
        <taxon>Alicyclobacillus</taxon>
    </lineage>
</organism>
<reference evidence="2" key="1">
    <citation type="submission" date="2022-08" db="EMBL/GenBank/DDBJ databases">
        <title>Alicyclobacillus fastidiosus DSM 17978, complete genome.</title>
        <authorList>
            <person name="Wang Q."/>
            <person name="Cai R."/>
            <person name="Wang Z."/>
        </authorList>
    </citation>
    <scope>NUCLEOTIDE SEQUENCE</scope>
    <source>
        <strain evidence="2">DSM 17978</strain>
    </source>
</reference>
<gene>
    <name evidence="2" type="ORF">NZD89_02850</name>
</gene>
<dbReference type="Proteomes" id="UP001164761">
    <property type="component" value="Chromosome"/>
</dbReference>
<name>A0ABY6ZKN2_9BACL</name>
<evidence type="ECO:0000313" key="3">
    <source>
        <dbReference type="Proteomes" id="UP001164761"/>
    </source>
</evidence>
<keyword evidence="3" id="KW-1185">Reference proteome</keyword>
<keyword evidence="1" id="KW-0812">Transmembrane</keyword>
<feature type="transmembrane region" description="Helical" evidence="1">
    <location>
        <begin position="77"/>
        <end position="102"/>
    </location>
</feature>
<sequence>MELGFGMASRLWLKVAVTPVLVSIVYFVLVYVCWHYLGYQGLSSLFGILIFFIKCGAFPIWSSSLVNSVRNHVSNKLITSVTFVLFGAYLIACVYLNNLVYIHASGYFNVYYTGPNRSYETIGVGELLTIILSIVAVLVYIVSFLMIRKNAGHLTKGSQHYNHHD</sequence>
<dbReference type="RefSeq" id="WP_268006338.1">
    <property type="nucleotide sequence ID" value="NZ_CP104067.1"/>
</dbReference>